<proteinExistence type="predicted"/>
<evidence type="ECO:0000313" key="1">
    <source>
        <dbReference type="EMBL" id="KAF7822416.1"/>
    </source>
</evidence>
<gene>
    <name evidence="1" type="ORF">G2W53_027871</name>
</gene>
<sequence length="270" mass="31141">MYGVGYICMYPLTVEMRSWEREFVDVISVGKPSRNENGSMCIEIFNRGRVPPYIIVLRLLNHLLHRRNGTVAQPKLGAVALCYVLGMHNPSSLSHLPLLQYLRTLMDLSHPRSLSHSIYLLQRPRIPLLLLARRVKARRHHGPRVSLPPPHLLLLRLLVHLLRPLLHRLRQAQVLPHLVHPPQGPGLRAFRPGMEQQPALRAHYVAARVVVHQCGVRVAAMTNAIRHMKFIFVREDGRVLELNRIWEDDVLFIGEILLGSHHWLHRRLGH</sequence>
<dbReference type="EMBL" id="JAAIUW010000008">
    <property type="protein sequence ID" value="KAF7822416.1"/>
    <property type="molecule type" value="Genomic_DNA"/>
</dbReference>
<organism evidence="1 2">
    <name type="scientific">Senna tora</name>
    <dbReference type="NCBI Taxonomy" id="362788"/>
    <lineage>
        <taxon>Eukaryota</taxon>
        <taxon>Viridiplantae</taxon>
        <taxon>Streptophyta</taxon>
        <taxon>Embryophyta</taxon>
        <taxon>Tracheophyta</taxon>
        <taxon>Spermatophyta</taxon>
        <taxon>Magnoliopsida</taxon>
        <taxon>eudicotyledons</taxon>
        <taxon>Gunneridae</taxon>
        <taxon>Pentapetalae</taxon>
        <taxon>rosids</taxon>
        <taxon>fabids</taxon>
        <taxon>Fabales</taxon>
        <taxon>Fabaceae</taxon>
        <taxon>Caesalpinioideae</taxon>
        <taxon>Cassia clade</taxon>
        <taxon>Senna</taxon>
    </lineage>
</organism>
<accession>A0A834TKE8</accession>
<comment type="caution">
    <text evidence="1">The sequence shown here is derived from an EMBL/GenBank/DDBJ whole genome shotgun (WGS) entry which is preliminary data.</text>
</comment>
<name>A0A834TKE8_9FABA</name>
<keyword evidence="2" id="KW-1185">Reference proteome</keyword>
<dbReference type="Proteomes" id="UP000634136">
    <property type="component" value="Unassembled WGS sequence"/>
</dbReference>
<protein>
    <submittedName>
        <fullName evidence="1">Transcription initiation factor IIB-2</fullName>
    </submittedName>
</protein>
<reference evidence="1" key="1">
    <citation type="submission" date="2020-09" db="EMBL/GenBank/DDBJ databases">
        <title>Genome-Enabled Discovery of Anthraquinone Biosynthesis in Senna tora.</title>
        <authorList>
            <person name="Kang S.-H."/>
            <person name="Pandey R.P."/>
            <person name="Lee C.-M."/>
            <person name="Sim J.-S."/>
            <person name="Jeong J.-T."/>
            <person name="Choi B.-S."/>
            <person name="Jung M."/>
            <person name="Ginzburg D."/>
            <person name="Zhao K."/>
            <person name="Won S.Y."/>
            <person name="Oh T.-J."/>
            <person name="Yu Y."/>
            <person name="Kim N.-H."/>
            <person name="Lee O.R."/>
            <person name="Lee T.-H."/>
            <person name="Bashyal P."/>
            <person name="Kim T.-S."/>
            <person name="Lee W.-H."/>
            <person name="Kawkins C."/>
            <person name="Kim C.-K."/>
            <person name="Kim J.S."/>
            <person name="Ahn B.O."/>
            <person name="Rhee S.Y."/>
            <person name="Sohng J.K."/>
        </authorList>
    </citation>
    <scope>NUCLEOTIDE SEQUENCE</scope>
    <source>
        <tissue evidence="1">Leaf</tissue>
    </source>
</reference>
<dbReference type="AlphaFoldDB" id="A0A834TKE8"/>
<evidence type="ECO:0000313" key="2">
    <source>
        <dbReference type="Proteomes" id="UP000634136"/>
    </source>
</evidence>